<protein>
    <submittedName>
        <fullName evidence="2">Uncharacterized protein</fullName>
    </submittedName>
</protein>
<accession>A0AAV9UF78</accession>
<dbReference type="Proteomes" id="UP001375240">
    <property type="component" value="Unassembled WGS sequence"/>
</dbReference>
<gene>
    <name evidence="2" type="ORF">TWF696_009747</name>
</gene>
<keyword evidence="3" id="KW-1185">Reference proteome</keyword>
<evidence type="ECO:0000256" key="1">
    <source>
        <dbReference type="SAM" id="MobiDB-lite"/>
    </source>
</evidence>
<feature type="region of interest" description="Disordered" evidence="1">
    <location>
        <begin position="164"/>
        <end position="187"/>
    </location>
</feature>
<sequence>MEEDEEYERRSALRKRNELEKGFVGLGMEYCRLLESGVVPVDVDDIQEAVERLHLAVKKKAEESSRMKIMAAEEAERKLRAEAEANFKMKQMVAQYEEKHMSLMIELGIKSQKVVELEKALEESKQMQKLLQCKIHKLTGEHADLMKETNSLRRDLAAHVCNSEVRTSEQEIEQSTGTESEESEDEFAMRVDGYGRTNWIPYDLEAYDSDIGSPRRPEIPSFWPAELEIPGPRFFGKMEWR</sequence>
<dbReference type="EMBL" id="JAVHNQ010000009">
    <property type="protein sequence ID" value="KAK6338946.1"/>
    <property type="molecule type" value="Genomic_DNA"/>
</dbReference>
<comment type="caution">
    <text evidence="2">The sequence shown here is derived from an EMBL/GenBank/DDBJ whole genome shotgun (WGS) entry which is preliminary data.</text>
</comment>
<name>A0AAV9UF78_9PEZI</name>
<dbReference type="AlphaFoldDB" id="A0AAV9UF78"/>
<proteinExistence type="predicted"/>
<evidence type="ECO:0000313" key="3">
    <source>
        <dbReference type="Proteomes" id="UP001375240"/>
    </source>
</evidence>
<reference evidence="2 3" key="1">
    <citation type="submission" date="2019-10" db="EMBL/GenBank/DDBJ databases">
        <authorList>
            <person name="Palmer J.M."/>
        </authorList>
    </citation>
    <scope>NUCLEOTIDE SEQUENCE [LARGE SCALE GENOMIC DNA]</scope>
    <source>
        <strain evidence="2 3">TWF696</strain>
    </source>
</reference>
<organism evidence="2 3">
    <name type="scientific">Orbilia brochopaga</name>
    <dbReference type="NCBI Taxonomy" id="3140254"/>
    <lineage>
        <taxon>Eukaryota</taxon>
        <taxon>Fungi</taxon>
        <taxon>Dikarya</taxon>
        <taxon>Ascomycota</taxon>
        <taxon>Pezizomycotina</taxon>
        <taxon>Orbiliomycetes</taxon>
        <taxon>Orbiliales</taxon>
        <taxon>Orbiliaceae</taxon>
        <taxon>Orbilia</taxon>
    </lineage>
</organism>
<evidence type="ECO:0000313" key="2">
    <source>
        <dbReference type="EMBL" id="KAK6338946.1"/>
    </source>
</evidence>